<evidence type="ECO:0000313" key="10">
    <source>
        <dbReference type="WBParaSite" id="ECPE_0001768001-mRNA-1"/>
    </source>
</evidence>
<dbReference type="Proteomes" id="UP000272942">
    <property type="component" value="Unassembled WGS sequence"/>
</dbReference>
<evidence type="ECO:0000256" key="6">
    <source>
        <dbReference type="SAM" id="SignalP"/>
    </source>
</evidence>
<dbReference type="Pfam" id="PF24324">
    <property type="entry name" value="MYND_ZMYND11_ZMYD8"/>
    <property type="match status" value="1"/>
</dbReference>
<reference evidence="8 9" key="2">
    <citation type="submission" date="2018-11" db="EMBL/GenBank/DDBJ databases">
        <authorList>
            <consortium name="Pathogen Informatics"/>
        </authorList>
    </citation>
    <scope>NUCLEOTIDE SEQUENCE [LARGE SCALE GENOMIC DNA]</scope>
    <source>
        <strain evidence="8 9">Egypt</strain>
    </source>
</reference>
<dbReference type="PROSITE" id="PS50865">
    <property type="entry name" value="ZF_MYND_2"/>
    <property type="match status" value="1"/>
</dbReference>
<reference evidence="10" key="1">
    <citation type="submission" date="2016-06" db="UniProtKB">
        <authorList>
            <consortium name="WormBaseParasite"/>
        </authorList>
    </citation>
    <scope>IDENTIFICATION</scope>
</reference>
<dbReference type="PROSITE" id="PS01360">
    <property type="entry name" value="ZF_MYND_1"/>
    <property type="match status" value="1"/>
</dbReference>
<protein>
    <submittedName>
        <fullName evidence="10">MYND-type domain-containing protein</fullName>
    </submittedName>
</protein>
<evidence type="ECO:0000313" key="9">
    <source>
        <dbReference type="Proteomes" id="UP000272942"/>
    </source>
</evidence>
<gene>
    <name evidence="8" type="ORF">ECPE_LOCUS17635</name>
</gene>
<dbReference type="PANTHER" id="PTHR46379:SF1">
    <property type="entry name" value="ZINC FINGER MYND DOMAIN-CONTAINING PROTEIN 11"/>
    <property type="match status" value="1"/>
</dbReference>
<keyword evidence="1" id="KW-0479">Metal-binding</keyword>
<dbReference type="EMBL" id="UZAN01070474">
    <property type="protein sequence ID" value="VDP94937.1"/>
    <property type="molecule type" value="Genomic_DNA"/>
</dbReference>
<dbReference type="InterPro" id="IPR002893">
    <property type="entry name" value="Znf_MYND"/>
</dbReference>
<dbReference type="OrthoDB" id="6272564at2759"/>
<keyword evidence="9" id="KW-1185">Reference proteome</keyword>
<sequence length="174" mass="20843">MISFILLLTVIQNLSFAHSPRNCHIKNEMLKRVMSFSVLSPLSKYANKYNRYNKRGLFVRERIHRIYADRLITLTTERDQAREEVNRQLALISQLKQDHEEELKRVKQRTWCQVCLNEALYHCCLGTAYCSKTCQWQHWEAQHSQTCRRRAEAQLLQQQQQQQQQQSTQALHKR</sequence>
<dbReference type="Gene3D" id="6.10.140.2220">
    <property type="match status" value="1"/>
</dbReference>
<feature type="domain" description="MYND-type" evidence="7">
    <location>
        <begin position="112"/>
        <end position="147"/>
    </location>
</feature>
<evidence type="ECO:0000259" key="7">
    <source>
        <dbReference type="PROSITE" id="PS50865"/>
    </source>
</evidence>
<dbReference type="WBParaSite" id="ECPE_0001768001-mRNA-1">
    <property type="protein sequence ID" value="ECPE_0001768001-mRNA-1"/>
    <property type="gene ID" value="ECPE_0001768001"/>
</dbReference>
<dbReference type="SUPFAM" id="SSF144232">
    <property type="entry name" value="HIT/MYND zinc finger-like"/>
    <property type="match status" value="1"/>
</dbReference>
<evidence type="ECO:0000313" key="8">
    <source>
        <dbReference type="EMBL" id="VDP94937.1"/>
    </source>
</evidence>
<keyword evidence="2 4" id="KW-0863">Zinc-finger</keyword>
<evidence type="ECO:0000256" key="3">
    <source>
        <dbReference type="ARBA" id="ARBA00022833"/>
    </source>
</evidence>
<proteinExistence type="predicted"/>
<dbReference type="InterPro" id="IPR047269">
    <property type="entry name" value="ZMY11"/>
</dbReference>
<dbReference type="AlphaFoldDB" id="A0A183BEK0"/>
<evidence type="ECO:0000256" key="5">
    <source>
        <dbReference type="SAM" id="Coils"/>
    </source>
</evidence>
<keyword evidence="3" id="KW-0862">Zinc</keyword>
<dbReference type="GO" id="GO:0034243">
    <property type="term" value="P:regulation of transcription elongation by RNA polymerase II"/>
    <property type="evidence" value="ECO:0007669"/>
    <property type="project" value="InterPro"/>
</dbReference>
<evidence type="ECO:0000256" key="1">
    <source>
        <dbReference type="ARBA" id="ARBA00022723"/>
    </source>
</evidence>
<evidence type="ECO:0000256" key="4">
    <source>
        <dbReference type="PROSITE-ProRule" id="PRU00134"/>
    </source>
</evidence>
<feature type="coiled-coil region" evidence="5">
    <location>
        <begin position="78"/>
        <end position="109"/>
    </location>
</feature>
<dbReference type="PANTHER" id="PTHR46379">
    <property type="entry name" value="ZINC FINGER MYND DOMAIN-CONTAINING"/>
    <property type="match status" value="1"/>
</dbReference>
<keyword evidence="6" id="KW-0732">Signal</keyword>
<organism evidence="10">
    <name type="scientific">Echinostoma caproni</name>
    <dbReference type="NCBI Taxonomy" id="27848"/>
    <lineage>
        <taxon>Eukaryota</taxon>
        <taxon>Metazoa</taxon>
        <taxon>Spiralia</taxon>
        <taxon>Lophotrochozoa</taxon>
        <taxon>Platyhelminthes</taxon>
        <taxon>Trematoda</taxon>
        <taxon>Digenea</taxon>
        <taxon>Plagiorchiida</taxon>
        <taxon>Echinostomata</taxon>
        <taxon>Echinostomatoidea</taxon>
        <taxon>Echinostomatidae</taxon>
        <taxon>Echinostoma</taxon>
    </lineage>
</organism>
<dbReference type="GO" id="GO:0008270">
    <property type="term" value="F:zinc ion binding"/>
    <property type="evidence" value="ECO:0007669"/>
    <property type="project" value="UniProtKB-KW"/>
</dbReference>
<feature type="signal peptide" evidence="6">
    <location>
        <begin position="1"/>
        <end position="17"/>
    </location>
</feature>
<dbReference type="GO" id="GO:0005634">
    <property type="term" value="C:nucleus"/>
    <property type="evidence" value="ECO:0007669"/>
    <property type="project" value="TreeGrafter"/>
</dbReference>
<dbReference type="InterPro" id="IPR057053">
    <property type="entry name" value="MYND_ZMYND11_ZMYD8"/>
</dbReference>
<keyword evidence="5" id="KW-0175">Coiled coil</keyword>
<evidence type="ECO:0000256" key="2">
    <source>
        <dbReference type="ARBA" id="ARBA00022771"/>
    </source>
</evidence>
<feature type="chain" id="PRO_5043138377" evidence="6">
    <location>
        <begin position="18"/>
        <end position="174"/>
    </location>
</feature>
<name>A0A183BEK0_9TREM</name>
<dbReference type="GO" id="GO:0009966">
    <property type="term" value="P:regulation of signal transduction"/>
    <property type="evidence" value="ECO:0007669"/>
    <property type="project" value="TreeGrafter"/>
</dbReference>
<dbReference type="GO" id="GO:0003714">
    <property type="term" value="F:transcription corepressor activity"/>
    <property type="evidence" value="ECO:0007669"/>
    <property type="project" value="InterPro"/>
</dbReference>
<accession>A0A183BEK0</accession>